<gene>
    <name evidence="9" type="ORF">F4V73_13315</name>
</gene>
<organism evidence="9 10">
    <name type="scientific">Morganella psychrotolerans</name>
    <dbReference type="NCBI Taxonomy" id="368603"/>
    <lineage>
        <taxon>Bacteria</taxon>
        <taxon>Pseudomonadati</taxon>
        <taxon>Pseudomonadota</taxon>
        <taxon>Gammaproteobacteria</taxon>
        <taxon>Enterobacterales</taxon>
        <taxon>Morganellaceae</taxon>
        <taxon>Morganella</taxon>
    </lineage>
</organism>
<dbReference type="RefSeq" id="WP_150384993.1">
    <property type="nucleotide sequence ID" value="NZ_BAAAFS010000003.1"/>
</dbReference>
<feature type="domain" description="Pili assembly chaperone C-terminal" evidence="8">
    <location>
        <begin position="170"/>
        <end position="225"/>
    </location>
</feature>
<evidence type="ECO:0000259" key="8">
    <source>
        <dbReference type="Pfam" id="PF02753"/>
    </source>
</evidence>
<feature type="signal peptide" evidence="6">
    <location>
        <begin position="1"/>
        <end position="23"/>
    </location>
</feature>
<keyword evidence="5" id="KW-0143">Chaperone</keyword>
<dbReference type="InterPro" id="IPR008962">
    <property type="entry name" value="PapD-like_sf"/>
</dbReference>
<dbReference type="PRINTS" id="PR00969">
    <property type="entry name" value="CHAPERONPILI"/>
</dbReference>
<evidence type="ECO:0000259" key="7">
    <source>
        <dbReference type="Pfam" id="PF00345"/>
    </source>
</evidence>
<comment type="caution">
    <text evidence="9">The sequence shown here is derived from an EMBL/GenBank/DDBJ whole genome shotgun (WGS) entry which is preliminary data.</text>
</comment>
<evidence type="ECO:0000313" key="10">
    <source>
        <dbReference type="Proteomes" id="UP000322181"/>
    </source>
</evidence>
<dbReference type="EMBL" id="VXKB01000003">
    <property type="protein sequence ID" value="KAA8714814.1"/>
    <property type="molecule type" value="Genomic_DNA"/>
</dbReference>
<dbReference type="InterPro" id="IPR016147">
    <property type="entry name" value="Pili_assmbl_chaperone_N"/>
</dbReference>
<evidence type="ECO:0000256" key="3">
    <source>
        <dbReference type="ARBA" id="ARBA00022729"/>
    </source>
</evidence>
<dbReference type="GO" id="GO:0071555">
    <property type="term" value="P:cell wall organization"/>
    <property type="evidence" value="ECO:0007669"/>
    <property type="project" value="InterPro"/>
</dbReference>
<keyword evidence="3 6" id="KW-0732">Signal</keyword>
<comment type="similarity">
    <text evidence="2">Belongs to the periplasmic pilus chaperone family.</text>
</comment>
<dbReference type="InterPro" id="IPR001829">
    <property type="entry name" value="Pili_assmbl_chaperone_bac"/>
</dbReference>
<dbReference type="Pfam" id="PF02753">
    <property type="entry name" value="PapD_C"/>
    <property type="match status" value="1"/>
</dbReference>
<dbReference type="GO" id="GO:0030288">
    <property type="term" value="C:outer membrane-bounded periplasmic space"/>
    <property type="evidence" value="ECO:0007669"/>
    <property type="project" value="InterPro"/>
</dbReference>
<feature type="domain" description="Pili assembly chaperone N-terminal" evidence="7">
    <location>
        <begin position="29"/>
        <end position="146"/>
    </location>
</feature>
<evidence type="ECO:0000256" key="1">
    <source>
        <dbReference type="ARBA" id="ARBA00004418"/>
    </source>
</evidence>
<dbReference type="SUPFAM" id="SSF49584">
    <property type="entry name" value="Periplasmic chaperone C-domain"/>
    <property type="match status" value="1"/>
</dbReference>
<dbReference type="Proteomes" id="UP000322181">
    <property type="component" value="Unassembled WGS sequence"/>
</dbReference>
<comment type="subcellular location">
    <subcellularLocation>
        <location evidence="1">Periplasm</location>
    </subcellularLocation>
</comment>
<dbReference type="SUPFAM" id="SSF49354">
    <property type="entry name" value="PapD-like"/>
    <property type="match status" value="1"/>
</dbReference>
<feature type="chain" id="PRO_5024340296" evidence="6">
    <location>
        <begin position="24"/>
        <end position="236"/>
    </location>
</feature>
<dbReference type="InterPro" id="IPR050643">
    <property type="entry name" value="Periplasmic_pilus_chap"/>
</dbReference>
<dbReference type="Pfam" id="PF00345">
    <property type="entry name" value="PapD_N"/>
    <property type="match status" value="1"/>
</dbReference>
<accession>A0A5M9R1K1</accession>
<name>A0A5M9R1K1_9GAMM</name>
<dbReference type="InterPro" id="IPR016148">
    <property type="entry name" value="Pili_assmbl_chaperone_C"/>
</dbReference>
<dbReference type="PANTHER" id="PTHR30251">
    <property type="entry name" value="PILUS ASSEMBLY CHAPERONE"/>
    <property type="match status" value="1"/>
</dbReference>
<protein>
    <submittedName>
        <fullName evidence="9">Molecular chaperone</fullName>
    </submittedName>
</protein>
<dbReference type="InterPro" id="IPR036316">
    <property type="entry name" value="Pili_assmbl_chap_C_dom_sf"/>
</dbReference>
<evidence type="ECO:0000313" key="9">
    <source>
        <dbReference type="EMBL" id="KAA8714814.1"/>
    </source>
</evidence>
<keyword evidence="4" id="KW-0574">Periplasm</keyword>
<evidence type="ECO:0000256" key="6">
    <source>
        <dbReference type="SAM" id="SignalP"/>
    </source>
</evidence>
<proteinExistence type="inferred from homology"/>
<evidence type="ECO:0000256" key="2">
    <source>
        <dbReference type="ARBA" id="ARBA00007399"/>
    </source>
</evidence>
<dbReference type="AlphaFoldDB" id="A0A5M9R1K1"/>
<evidence type="ECO:0000256" key="5">
    <source>
        <dbReference type="ARBA" id="ARBA00023186"/>
    </source>
</evidence>
<evidence type="ECO:0000256" key="4">
    <source>
        <dbReference type="ARBA" id="ARBA00022764"/>
    </source>
</evidence>
<dbReference type="Gene3D" id="2.60.40.10">
    <property type="entry name" value="Immunoglobulins"/>
    <property type="match status" value="2"/>
</dbReference>
<dbReference type="InterPro" id="IPR013783">
    <property type="entry name" value="Ig-like_fold"/>
</dbReference>
<reference evidence="9 10" key="1">
    <citation type="submission" date="2019-09" db="EMBL/GenBank/DDBJ databases">
        <title>Draft genome sequence of various Type strains from the CCUG.</title>
        <authorList>
            <person name="Pineiro-Iglesias B."/>
            <person name="Tunovic T."/>
            <person name="Unosson C."/>
            <person name="Inganas E."/>
            <person name="Ohlen M."/>
            <person name="Cardew S."/>
            <person name="Jensie-Markopoulos S."/>
            <person name="Salva-Serra F."/>
            <person name="Jaen-Luchoro D."/>
            <person name="Karlsson R."/>
            <person name="Svensson-Stadler L."/>
            <person name="Chun J."/>
            <person name="Moore E."/>
        </authorList>
    </citation>
    <scope>NUCLEOTIDE SEQUENCE [LARGE SCALE GENOMIC DNA]</scope>
    <source>
        <strain evidence="9 10">CCUG 53682T</strain>
    </source>
</reference>
<dbReference type="PANTHER" id="PTHR30251:SF0">
    <property type="entry name" value="FIMBRIAL CHAPERONE PROTEIN ELFD-RELATED"/>
    <property type="match status" value="1"/>
</dbReference>
<sequence length="236" mass="27015">MKKHIFNNIIFTTLFLFAFNCHAQNNTNGIILNKTRVIIVNDTDSLSIKNNSDNIYLIKSDILTGPEINDKKNDSIIISPPLLKIKGNETKTIKLWKKKHHVSDREDIAYLSVLAIPSTPESHINNDYISVGLRSVIKVFIRPASLPELTHHSVCNLNFEKTTNKQVTTTNTTAYFITISEVIVNDNENILDRPVMIYPFDNVKINIAPEIQKIKWRYINDYGTSSEYCDARIKHN</sequence>